<keyword evidence="3" id="KW-1185">Reference proteome</keyword>
<dbReference type="RefSeq" id="WP_264017910.1">
    <property type="nucleotide sequence ID" value="NZ_CP096973.1"/>
</dbReference>
<protein>
    <submittedName>
        <fullName evidence="2">Uncharacterized protein</fullName>
    </submittedName>
</protein>
<evidence type="ECO:0000313" key="3">
    <source>
        <dbReference type="Proteomes" id="UP001164935"/>
    </source>
</evidence>
<reference evidence="2" key="1">
    <citation type="submission" date="2022-05" db="EMBL/GenBank/DDBJ databases">
        <title>Complete sequence of a novel PHA-producing Halomonas strain.</title>
        <authorList>
            <person name="Zheng Z."/>
        </authorList>
    </citation>
    <scope>NUCLEOTIDE SEQUENCE</scope>
    <source>
        <strain evidence="2">ZZQ-149</strain>
    </source>
</reference>
<dbReference type="AlphaFoldDB" id="A0AA46TPL2"/>
<gene>
    <name evidence="2" type="ORF">M0220_13445</name>
</gene>
<name>A0AA46TPL2_9GAMM</name>
<organism evidence="2 3">
    <name type="scientific">Halomonas qinghailakensis</name>
    <dbReference type="NCBI Taxonomy" id="2937790"/>
    <lineage>
        <taxon>Bacteria</taxon>
        <taxon>Pseudomonadati</taxon>
        <taxon>Pseudomonadota</taxon>
        <taxon>Gammaproteobacteria</taxon>
        <taxon>Oceanospirillales</taxon>
        <taxon>Halomonadaceae</taxon>
        <taxon>Halomonas</taxon>
    </lineage>
</organism>
<dbReference type="KEGG" id="hqn:M0220_13445"/>
<evidence type="ECO:0000256" key="1">
    <source>
        <dbReference type="SAM" id="Coils"/>
    </source>
</evidence>
<accession>A0AA46TPL2</accession>
<feature type="coiled-coil region" evidence="1">
    <location>
        <begin position="208"/>
        <end position="564"/>
    </location>
</feature>
<dbReference type="Proteomes" id="UP001164935">
    <property type="component" value="Chromosome"/>
</dbReference>
<dbReference type="EMBL" id="CP096973">
    <property type="protein sequence ID" value="UYO73873.1"/>
    <property type="molecule type" value="Genomic_DNA"/>
</dbReference>
<sequence length="731" mass="82438">MTVTFGTTPYSNWQCLAPLLKALGCVTPTSIESSKPHSIDLTSEMPAEGMLLLAYASPQQTLANAMEQGAAPTEVLSQWVAHTKAMIECFKANRKRVVLINIDAARQSMSQSAITLGNHWQQQIELPEGQVSDSQHPPAEANPYYWMLATLAVHQSHELPLLLAQLEACTLPIGESATAPVQEIDHLYSELTALFQQCESSQVLAQAHKALKEEYQTFEAQHANVLQTQQKDQTAINSAQAEREALQRQLKKEQADHAALKALNATLEKEHTTLQSAKKAQEIVLNNASEEHQLLLEQLHLVQEELERHITAGKEATSEKASLQHQLEARQKAHQQLEKEHASLKQAQQKDQSIIKEVNAEQEKLQSALKKGQLALTKINAEKSTLEHQLKALNATHKDQAKQLADLQAQKTELLKQCEAAEKQKVMLQKEQTDHAQTKAEKLALEGQHRKAQQEAEASLSNVEHENQLLLQQLHLVQEAFEAKFLQAKEQEKELARRESQLKYSEQQHQHSVNAHHASQKENLLLQRRLAKLREIMEGLERSNKVLNGNMSEVKNQLAAARKHQSDWEYKYQQAEREGALALASANRRIYDLNKELNSITKSPRWKLVSPLNSHGKKNKKVRAEQLQQQKKQVANSGLFDAEWYLQAYPDIAEAAIDPIEHYLKMGAYEGRNPSEVFDTSWYLLYYQDVTNSGLNPLVHYIRYGQKENRATRPGALASLPAPTQQPVEKG</sequence>
<proteinExistence type="predicted"/>
<keyword evidence="1" id="KW-0175">Coiled coil</keyword>
<evidence type="ECO:0000313" key="2">
    <source>
        <dbReference type="EMBL" id="UYO73873.1"/>
    </source>
</evidence>